<evidence type="ECO:0000259" key="1">
    <source>
        <dbReference type="Pfam" id="PF05627"/>
    </source>
</evidence>
<dbReference type="Proteomes" id="UP001058974">
    <property type="component" value="Chromosome 3"/>
</dbReference>
<dbReference type="PANTHER" id="PTHR33699:SF2">
    <property type="entry name" value="PATHOGENIC TYPE III EFFECTOR AVIRULENCE FACTOR AVR AVRRPT-CLEAVAGE: CLEAVAGE SITE PROTEIN-RELATED"/>
    <property type="match status" value="1"/>
</dbReference>
<dbReference type="InterPro" id="IPR008700">
    <property type="entry name" value="TypeIII_avirulence_cleave"/>
</dbReference>
<keyword evidence="3" id="KW-1185">Reference proteome</keyword>
<dbReference type="AlphaFoldDB" id="A0A9D4XZ71"/>
<gene>
    <name evidence="2" type="ORF">KIW84_034729</name>
</gene>
<organism evidence="2 3">
    <name type="scientific">Pisum sativum</name>
    <name type="common">Garden pea</name>
    <name type="synonym">Lathyrus oleraceus</name>
    <dbReference type="NCBI Taxonomy" id="3888"/>
    <lineage>
        <taxon>Eukaryota</taxon>
        <taxon>Viridiplantae</taxon>
        <taxon>Streptophyta</taxon>
        <taxon>Embryophyta</taxon>
        <taxon>Tracheophyta</taxon>
        <taxon>Spermatophyta</taxon>
        <taxon>Magnoliopsida</taxon>
        <taxon>eudicotyledons</taxon>
        <taxon>Gunneridae</taxon>
        <taxon>Pentapetalae</taxon>
        <taxon>rosids</taxon>
        <taxon>fabids</taxon>
        <taxon>Fabales</taxon>
        <taxon>Fabaceae</taxon>
        <taxon>Papilionoideae</taxon>
        <taxon>50 kb inversion clade</taxon>
        <taxon>NPAAA clade</taxon>
        <taxon>Hologalegina</taxon>
        <taxon>IRL clade</taxon>
        <taxon>Fabeae</taxon>
        <taxon>Lathyrus</taxon>
    </lineage>
</organism>
<dbReference type="PANTHER" id="PTHR33699">
    <property type="entry name" value="EXPRESSED PROTEIN"/>
    <property type="match status" value="1"/>
</dbReference>
<dbReference type="Gramene" id="Psat03G0472900-T1">
    <property type="protein sequence ID" value="KAI5430258.1"/>
    <property type="gene ID" value="KIW84_034729"/>
</dbReference>
<feature type="domain" description="RIN4 pathogenic type III effector avirulence factor Avr cleavage site" evidence="1">
    <location>
        <begin position="42"/>
        <end position="72"/>
    </location>
</feature>
<dbReference type="EMBL" id="JAMSHJ010000003">
    <property type="protein sequence ID" value="KAI5430258.1"/>
    <property type="molecule type" value="Genomic_DNA"/>
</dbReference>
<feature type="non-terminal residue" evidence="2">
    <location>
        <position position="1"/>
    </location>
</feature>
<comment type="caution">
    <text evidence="2">The sequence shown here is derived from an EMBL/GenBank/DDBJ whole genome shotgun (WGS) entry which is preliminary data.</text>
</comment>
<evidence type="ECO:0000313" key="2">
    <source>
        <dbReference type="EMBL" id="KAI5430258.1"/>
    </source>
</evidence>
<accession>A0A9D4XZ71</accession>
<reference evidence="2 3" key="1">
    <citation type="journal article" date="2022" name="Nat. Genet.">
        <title>Improved pea reference genome and pan-genome highlight genomic features and evolutionary characteristics.</title>
        <authorList>
            <person name="Yang T."/>
            <person name="Liu R."/>
            <person name="Luo Y."/>
            <person name="Hu S."/>
            <person name="Wang D."/>
            <person name="Wang C."/>
            <person name="Pandey M.K."/>
            <person name="Ge S."/>
            <person name="Xu Q."/>
            <person name="Li N."/>
            <person name="Li G."/>
            <person name="Huang Y."/>
            <person name="Saxena R.K."/>
            <person name="Ji Y."/>
            <person name="Li M."/>
            <person name="Yan X."/>
            <person name="He Y."/>
            <person name="Liu Y."/>
            <person name="Wang X."/>
            <person name="Xiang C."/>
            <person name="Varshney R.K."/>
            <person name="Ding H."/>
            <person name="Gao S."/>
            <person name="Zong X."/>
        </authorList>
    </citation>
    <scope>NUCLEOTIDE SEQUENCE [LARGE SCALE GENOMIC DNA]</scope>
    <source>
        <strain evidence="2 3">cv. Zhongwan 6</strain>
    </source>
</reference>
<proteinExistence type="predicted"/>
<name>A0A9D4XZ71_PEA</name>
<protein>
    <recommendedName>
        <fullName evidence="1">RIN4 pathogenic type III effector avirulence factor Avr cleavage site domain-containing protein</fullName>
    </recommendedName>
</protein>
<dbReference type="Pfam" id="PF05627">
    <property type="entry name" value="AvrRpt-cleavage"/>
    <property type="match status" value="1"/>
</dbReference>
<evidence type="ECO:0000313" key="3">
    <source>
        <dbReference type="Proteomes" id="UP001058974"/>
    </source>
</evidence>
<sequence length="183" mass="21500">SHLSLFLFLHPHFKSISNKHILFGLILHYLGFCSLMEEYYYKRSHVPAFGSWDWNDDHSNFPYTKCFDSARQPGSLSYSYSESEDRDLYGTGDFYDNHVVSPTRILVPRKRAKMRDEHEKETKKKNLVNNVHIEQNLTALPTSKPIDDDDDLYNISPHLRYAKVKKRRRLCFFSSCFLPACNA</sequence>